<dbReference type="RefSeq" id="WP_030877556.1">
    <property type="nucleotide sequence ID" value="NZ_JBIRHZ010000008.1"/>
</dbReference>
<protein>
    <recommendedName>
        <fullName evidence="5">S-adenosyl-L-homocysteine hydrolase NAD binding domain-containing protein</fullName>
    </recommendedName>
</protein>
<organism evidence="6 7">
    <name type="scientific">Streptomyces varsoviensis</name>
    <dbReference type="NCBI Taxonomy" id="67373"/>
    <lineage>
        <taxon>Bacteria</taxon>
        <taxon>Bacillati</taxon>
        <taxon>Actinomycetota</taxon>
        <taxon>Actinomycetes</taxon>
        <taxon>Kitasatosporales</taxon>
        <taxon>Streptomycetaceae</taxon>
        <taxon>Streptomyces</taxon>
    </lineage>
</organism>
<dbReference type="SMART" id="SM00996">
    <property type="entry name" value="AdoHcyase"/>
    <property type="match status" value="1"/>
</dbReference>
<evidence type="ECO:0000259" key="5">
    <source>
        <dbReference type="SMART" id="SM00997"/>
    </source>
</evidence>
<dbReference type="Pfam" id="PF05221">
    <property type="entry name" value="AdoHcyase"/>
    <property type="match status" value="1"/>
</dbReference>
<dbReference type="Pfam" id="PF00670">
    <property type="entry name" value="AdoHcyase_NAD"/>
    <property type="match status" value="1"/>
</dbReference>
<name>A0ABR5J3C8_9ACTN</name>
<evidence type="ECO:0000313" key="6">
    <source>
        <dbReference type="EMBL" id="KOG87915.1"/>
    </source>
</evidence>
<dbReference type="SUPFAM" id="SSF52283">
    <property type="entry name" value="Formate/glycerate dehydrogenase catalytic domain-like"/>
    <property type="match status" value="1"/>
</dbReference>
<evidence type="ECO:0000256" key="2">
    <source>
        <dbReference type="ARBA" id="ARBA00007122"/>
    </source>
</evidence>
<dbReference type="SMART" id="SM00997">
    <property type="entry name" value="AdoHcyase_NAD"/>
    <property type="match status" value="1"/>
</dbReference>
<comment type="caution">
    <text evidence="6">The sequence shown here is derived from an EMBL/GenBank/DDBJ whole genome shotgun (WGS) entry which is preliminary data.</text>
</comment>
<keyword evidence="7" id="KW-1185">Reference proteome</keyword>
<dbReference type="Proteomes" id="UP000037020">
    <property type="component" value="Unassembled WGS sequence"/>
</dbReference>
<evidence type="ECO:0000256" key="1">
    <source>
        <dbReference type="ARBA" id="ARBA00001911"/>
    </source>
</evidence>
<keyword evidence="4" id="KW-0520">NAD</keyword>
<dbReference type="InterPro" id="IPR042172">
    <property type="entry name" value="Adenosylhomocyst_ase-like_sf"/>
</dbReference>
<keyword evidence="3" id="KW-0554">One-carbon metabolism</keyword>
<dbReference type="InterPro" id="IPR036291">
    <property type="entry name" value="NAD(P)-bd_dom_sf"/>
</dbReference>
<dbReference type="SUPFAM" id="SSF51735">
    <property type="entry name" value="NAD(P)-binding Rossmann-fold domains"/>
    <property type="match status" value="1"/>
</dbReference>
<reference evidence="6 7" key="1">
    <citation type="submission" date="2015-07" db="EMBL/GenBank/DDBJ databases">
        <authorList>
            <person name="Ju K.-S."/>
            <person name="Doroghazi J.R."/>
            <person name="Metcalf W.W."/>
        </authorList>
    </citation>
    <scope>NUCLEOTIDE SEQUENCE [LARGE SCALE GENOMIC DNA]</scope>
    <source>
        <strain evidence="6 7">NRRL B-3589</strain>
    </source>
</reference>
<dbReference type="Gene3D" id="3.40.50.1480">
    <property type="entry name" value="Adenosylhomocysteinase-like"/>
    <property type="match status" value="1"/>
</dbReference>
<proteinExistence type="inferred from homology"/>
<evidence type="ECO:0000256" key="4">
    <source>
        <dbReference type="ARBA" id="ARBA00023027"/>
    </source>
</evidence>
<dbReference type="PANTHER" id="PTHR23420">
    <property type="entry name" value="ADENOSYLHOMOCYSTEINASE"/>
    <property type="match status" value="1"/>
</dbReference>
<comment type="cofactor">
    <cofactor evidence="1">
        <name>NAD(+)</name>
        <dbReference type="ChEBI" id="CHEBI:57540"/>
    </cofactor>
</comment>
<evidence type="ECO:0000313" key="7">
    <source>
        <dbReference type="Proteomes" id="UP000037020"/>
    </source>
</evidence>
<dbReference type="Gene3D" id="3.40.50.720">
    <property type="entry name" value="NAD(P)-binding Rossmann-like Domain"/>
    <property type="match status" value="1"/>
</dbReference>
<dbReference type="InterPro" id="IPR015878">
    <property type="entry name" value="Ado_hCys_hydrolase_NAD-bd"/>
</dbReference>
<evidence type="ECO:0000256" key="3">
    <source>
        <dbReference type="ARBA" id="ARBA00022563"/>
    </source>
</evidence>
<dbReference type="PANTHER" id="PTHR23420:SF0">
    <property type="entry name" value="ADENOSYLHOMOCYSTEINASE"/>
    <property type="match status" value="1"/>
</dbReference>
<feature type="domain" description="S-adenosyl-L-homocysteine hydrolase NAD binding" evidence="5">
    <location>
        <begin position="195"/>
        <end position="352"/>
    </location>
</feature>
<sequence length="406" mass="41981">MAVAPPEEAVAGRPAPAVRTQAAERARIKLAWRQMPVMAGLRRRFRPEKPLRDVRIAAALHISPESAHLLVALKDAGAHILLHPSNPRTVDAGAVAELERHRTIRVLAPDPAAGPDRLAGQLADFRPQLLIDNSALLVACAERPESAAELVGATVHSRSGTQTVEALAAAGTPLAVPVLSLVDNPLKNTIETPMGTGQSTAAAVIGATGAQLSGKNVAVIGYGTAGRGIASYISSLRARVTVVDTSAVACLRAAAAGHGIDSLTNALSNADIVIVATGTHGVIGGHDLDLLRDGVVLGNIGHYPDAIDVPALAAAAKRVLSVSTGLDEYQLPDKSVYLLGGGVQFNHVCGGGNSSEMMDLSLSLHALCAVRLWERRGTLPPGLSVAPEELTEDVARAKLRALGYVG</sequence>
<comment type="similarity">
    <text evidence="2">Belongs to the adenosylhomocysteinase family.</text>
</comment>
<gene>
    <name evidence="6" type="ORF">ADK38_22740</name>
</gene>
<dbReference type="InterPro" id="IPR000043">
    <property type="entry name" value="Adenosylhomocysteinase-like"/>
</dbReference>
<accession>A0ABR5J3C8</accession>
<dbReference type="EMBL" id="LGUT01001966">
    <property type="protein sequence ID" value="KOG87915.1"/>
    <property type="molecule type" value="Genomic_DNA"/>
</dbReference>